<keyword evidence="1" id="KW-1133">Transmembrane helix</keyword>
<protein>
    <submittedName>
        <fullName evidence="2">Uncharacterized protein</fullName>
    </submittedName>
</protein>
<comment type="caution">
    <text evidence="2">The sequence shown here is derived from an EMBL/GenBank/DDBJ whole genome shotgun (WGS) entry which is preliminary data.</text>
</comment>
<evidence type="ECO:0000313" key="3">
    <source>
        <dbReference type="Proteomes" id="UP000005326"/>
    </source>
</evidence>
<dbReference type="EMBL" id="ABCA03000054">
    <property type="protein sequence ID" value="EDR99767.1"/>
    <property type="molecule type" value="Genomic_DNA"/>
</dbReference>
<reference evidence="2" key="2">
    <citation type="submission" date="2014-06" db="EMBL/GenBank/DDBJ databases">
        <title>Draft genome sequence of Eubacterium siraeum (DSM 15702).</title>
        <authorList>
            <person name="Sudarsanam P."/>
            <person name="Ley R."/>
            <person name="Guruge J."/>
            <person name="Turnbaugh P.J."/>
            <person name="Mahowald M."/>
            <person name="Liep D."/>
            <person name="Gordon J."/>
        </authorList>
    </citation>
    <scope>NUCLEOTIDE SEQUENCE</scope>
    <source>
        <strain evidence="2">DSM 15702</strain>
    </source>
</reference>
<gene>
    <name evidence="2" type="ORF">EUBSIR_02383</name>
</gene>
<dbReference type="Proteomes" id="UP000005326">
    <property type="component" value="Unassembled WGS sequence"/>
</dbReference>
<keyword evidence="3" id="KW-1185">Reference proteome</keyword>
<keyword evidence="1" id="KW-0812">Transmembrane</keyword>
<proteinExistence type="predicted"/>
<evidence type="ECO:0000313" key="2">
    <source>
        <dbReference type="EMBL" id="EDR99767.1"/>
    </source>
</evidence>
<feature type="transmembrane region" description="Helical" evidence="1">
    <location>
        <begin position="64"/>
        <end position="88"/>
    </location>
</feature>
<dbReference type="AlphaFoldDB" id="B0MRB1"/>
<evidence type="ECO:0000256" key="1">
    <source>
        <dbReference type="SAM" id="Phobius"/>
    </source>
</evidence>
<keyword evidence="1" id="KW-0472">Membrane</keyword>
<name>B0MRB1_9FIRM</name>
<sequence length="185" mass="21620">MHFTYTDKDILDGRFEFRQSGSFRVLSPYIILKIIAACVAEVFIVLLVLGSFDDIVIADIYKSAISYIIIRIALSIILPILPIWYILFIIGGEEQYKYTADSRTMRIASKRHTYIFKYTDVESVTYKPMKLFTKQKGFTVKITTKNNEVIFRYIMPSNAEFFTIESTPFYILQHPPIKAEERKDR</sequence>
<feature type="transmembrane region" description="Helical" evidence="1">
    <location>
        <begin position="30"/>
        <end position="52"/>
    </location>
</feature>
<organism evidence="2 3">
    <name type="scientific">[Eubacterium] siraeum DSM 15702</name>
    <dbReference type="NCBI Taxonomy" id="428128"/>
    <lineage>
        <taxon>Bacteria</taxon>
        <taxon>Bacillati</taxon>
        <taxon>Bacillota</taxon>
        <taxon>Clostridia</taxon>
        <taxon>Eubacteriales</taxon>
        <taxon>Oscillospiraceae</taxon>
        <taxon>Oscillospiraceae incertae sedis</taxon>
    </lineage>
</organism>
<accession>B0MRB1</accession>
<reference evidence="2" key="1">
    <citation type="submission" date="2007-10" db="EMBL/GenBank/DDBJ databases">
        <authorList>
            <person name="Fulton L."/>
            <person name="Clifton S."/>
            <person name="Fulton B."/>
            <person name="Xu J."/>
            <person name="Minx P."/>
            <person name="Pepin K.H."/>
            <person name="Johnson M."/>
            <person name="Thiruvilangam P."/>
            <person name="Bhonagiri V."/>
            <person name="Nash W.E."/>
            <person name="Mardis E.R."/>
            <person name="Wilson R.K."/>
        </authorList>
    </citation>
    <scope>NUCLEOTIDE SEQUENCE [LARGE SCALE GENOMIC DNA]</scope>
    <source>
        <strain evidence="2">DSM 15702</strain>
    </source>
</reference>